<dbReference type="GO" id="GO:0005524">
    <property type="term" value="F:ATP binding"/>
    <property type="evidence" value="ECO:0007669"/>
    <property type="project" value="UniProtKB-UniRule"/>
</dbReference>
<protein>
    <recommendedName>
        <fullName evidence="5 6">Dephospho-CoA kinase</fullName>
        <ecNumber evidence="5 6">2.7.1.24</ecNumber>
    </recommendedName>
    <alternativeName>
        <fullName evidence="5">Dephosphocoenzyme A kinase</fullName>
    </alternativeName>
</protein>
<dbReference type="InterPro" id="IPR001977">
    <property type="entry name" value="Depp_CoAkinase"/>
</dbReference>
<gene>
    <name evidence="5 7" type="primary">coaE</name>
    <name evidence="7" type="ORF">EZE20_10360</name>
</gene>
<keyword evidence="2 5" id="KW-0547">Nucleotide-binding</keyword>
<comment type="caution">
    <text evidence="7">The sequence shown here is derived from an EMBL/GenBank/DDBJ whole genome shotgun (WGS) entry which is preliminary data.</text>
</comment>
<sequence>MRKAPLEIGVTGGIGSGKSIVCRIFSCLNVPIYDADKRAKWLTVNDLDLKSQIVTLLGESAYDSDGTYNRTYVAQRVFKDSALLTQLNQLIHPKVHEDAADWLKSKLHVPYVIREAALMKKAGDQNTLDFTVLVTAPLDLRISRTLARDPHRTAEDIRAIMQNQLSDEERQKFADFVIDNSADSPLIPQVLTLHNHFLEKAAH</sequence>
<dbReference type="Gene3D" id="3.40.50.300">
    <property type="entry name" value="P-loop containing nucleotide triphosphate hydrolases"/>
    <property type="match status" value="1"/>
</dbReference>
<keyword evidence="5 7" id="KW-0418">Kinase</keyword>
<evidence type="ECO:0000256" key="4">
    <source>
        <dbReference type="ARBA" id="ARBA00022993"/>
    </source>
</evidence>
<dbReference type="Pfam" id="PF01121">
    <property type="entry name" value="CoaE"/>
    <property type="match status" value="1"/>
</dbReference>
<reference evidence="7 8" key="1">
    <citation type="submission" date="2019-02" db="EMBL/GenBank/DDBJ databases">
        <title>Arundinibacter roseus gen. nov., sp. nov., a new member of the family Cytophagaceae.</title>
        <authorList>
            <person name="Szuroczki S."/>
            <person name="Khayer B."/>
            <person name="Sproer C."/>
            <person name="Toumi M."/>
            <person name="Szabo A."/>
            <person name="Felfoldi T."/>
            <person name="Schumann P."/>
            <person name="Toth E."/>
        </authorList>
    </citation>
    <scope>NUCLEOTIDE SEQUENCE [LARGE SCALE GENOMIC DNA]</scope>
    <source>
        <strain evidence="7 8">DMA-k-7a</strain>
    </source>
</reference>
<dbReference type="OrthoDB" id="9812943at2"/>
<dbReference type="GO" id="GO:0015937">
    <property type="term" value="P:coenzyme A biosynthetic process"/>
    <property type="evidence" value="ECO:0007669"/>
    <property type="project" value="UniProtKB-UniRule"/>
</dbReference>
<comment type="similarity">
    <text evidence="1 5">Belongs to the CoaE family.</text>
</comment>
<evidence type="ECO:0000313" key="8">
    <source>
        <dbReference type="Proteomes" id="UP000295706"/>
    </source>
</evidence>
<dbReference type="GO" id="GO:0004140">
    <property type="term" value="F:dephospho-CoA kinase activity"/>
    <property type="evidence" value="ECO:0007669"/>
    <property type="project" value="UniProtKB-UniRule"/>
</dbReference>
<evidence type="ECO:0000313" key="7">
    <source>
        <dbReference type="EMBL" id="TDB65109.1"/>
    </source>
</evidence>
<dbReference type="NCBIfam" id="TIGR00152">
    <property type="entry name" value="dephospho-CoA kinase"/>
    <property type="match status" value="1"/>
</dbReference>
<proteinExistence type="inferred from homology"/>
<organism evidence="7 8">
    <name type="scientific">Arundinibacter roseus</name>
    <dbReference type="NCBI Taxonomy" id="2070510"/>
    <lineage>
        <taxon>Bacteria</taxon>
        <taxon>Pseudomonadati</taxon>
        <taxon>Bacteroidota</taxon>
        <taxon>Cytophagia</taxon>
        <taxon>Cytophagales</taxon>
        <taxon>Spirosomataceae</taxon>
        <taxon>Arundinibacter</taxon>
    </lineage>
</organism>
<keyword evidence="3 5" id="KW-0067">ATP-binding</keyword>
<evidence type="ECO:0000256" key="3">
    <source>
        <dbReference type="ARBA" id="ARBA00022840"/>
    </source>
</evidence>
<dbReference type="InterPro" id="IPR027417">
    <property type="entry name" value="P-loop_NTPase"/>
</dbReference>
<dbReference type="PANTHER" id="PTHR10695">
    <property type="entry name" value="DEPHOSPHO-COA KINASE-RELATED"/>
    <property type="match status" value="1"/>
</dbReference>
<comment type="function">
    <text evidence="5">Catalyzes the phosphorylation of the 3'-hydroxyl group of dephosphocoenzyme A to form coenzyme A.</text>
</comment>
<dbReference type="GO" id="GO:0005737">
    <property type="term" value="C:cytoplasm"/>
    <property type="evidence" value="ECO:0007669"/>
    <property type="project" value="UniProtKB-SubCell"/>
</dbReference>
<dbReference type="HAMAP" id="MF_00376">
    <property type="entry name" value="Dephospho_CoA_kinase"/>
    <property type="match status" value="1"/>
</dbReference>
<comment type="pathway">
    <text evidence="5">Cofactor biosynthesis; coenzyme A biosynthesis; CoA from (R)-pantothenate: step 5/5.</text>
</comment>
<comment type="subcellular location">
    <subcellularLocation>
        <location evidence="5">Cytoplasm</location>
    </subcellularLocation>
</comment>
<keyword evidence="4 5" id="KW-0173">Coenzyme A biosynthesis</keyword>
<comment type="catalytic activity">
    <reaction evidence="5">
        <text>3'-dephospho-CoA + ATP = ADP + CoA + H(+)</text>
        <dbReference type="Rhea" id="RHEA:18245"/>
        <dbReference type="ChEBI" id="CHEBI:15378"/>
        <dbReference type="ChEBI" id="CHEBI:30616"/>
        <dbReference type="ChEBI" id="CHEBI:57287"/>
        <dbReference type="ChEBI" id="CHEBI:57328"/>
        <dbReference type="ChEBI" id="CHEBI:456216"/>
        <dbReference type="EC" id="2.7.1.24"/>
    </reaction>
</comment>
<dbReference type="PROSITE" id="PS51219">
    <property type="entry name" value="DPCK"/>
    <property type="match status" value="1"/>
</dbReference>
<evidence type="ECO:0000256" key="6">
    <source>
        <dbReference type="NCBIfam" id="TIGR00152"/>
    </source>
</evidence>
<evidence type="ECO:0000256" key="2">
    <source>
        <dbReference type="ARBA" id="ARBA00022741"/>
    </source>
</evidence>
<evidence type="ECO:0000256" key="5">
    <source>
        <dbReference type="HAMAP-Rule" id="MF_00376"/>
    </source>
</evidence>
<dbReference type="EC" id="2.7.1.24" evidence="5 6"/>
<dbReference type="Proteomes" id="UP000295706">
    <property type="component" value="Unassembled WGS sequence"/>
</dbReference>
<dbReference type="SUPFAM" id="SSF52540">
    <property type="entry name" value="P-loop containing nucleoside triphosphate hydrolases"/>
    <property type="match status" value="1"/>
</dbReference>
<keyword evidence="5" id="KW-0963">Cytoplasm</keyword>
<keyword evidence="8" id="KW-1185">Reference proteome</keyword>
<dbReference type="AlphaFoldDB" id="A0A4R4KF71"/>
<dbReference type="CDD" id="cd02022">
    <property type="entry name" value="DPCK"/>
    <property type="match status" value="1"/>
</dbReference>
<dbReference type="UniPathway" id="UPA00241">
    <property type="reaction ID" value="UER00356"/>
</dbReference>
<name>A0A4R4KF71_9BACT</name>
<feature type="binding site" evidence="5">
    <location>
        <begin position="15"/>
        <end position="20"/>
    </location>
    <ligand>
        <name>ATP</name>
        <dbReference type="ChEBI" id="CHEBI:30616"/>
    </ligand>
</feature>
<accession>A0A4R4KF71</accession>
<dbReference type="RefSeq" id="WP_132117257.1">
    <property type="nucleotide sequence ID" value="NZ_SMJU01000006.1"/>
</dbReference>
<dbReference type="EMBL" id="SMJU01000006">
    <property type="protein sequence ID" value="TDB65109.1"/>
    <property type="molecule type" value="Genomic_DNA"/>
</dbReference>
<keyword evidence="5 7" id="KW-0808">Transferase</keyword>
<evidence type="ECO:0000256" key="1">
    <source>
        <dbReference type="ARBA" id="ARBA00009018"/>
    </source>
</evidence>
<dbReference type="PANTHER" id="PTHR10695:SF46">
    <property type="entry name" value="BIFUNCTIONAL COENZYME A SYNTHASE-RELATED"/>
    <property type="match status" value="1"/>
</dbReference>